<comment type="function">
    <text evidence="1">Acts as an adapter for the XPO1/CRM1-mediated export of the 60S ribosomal subunit.</text>
</comment>
<proteinExistence type="inferred from homology"/>
<evidence type="ECO:0000313" key="4">
    <source>
        <dbReference type="Proteomes" id="UP000030655"/>
    </source>
</evidence>
<dbReference type="Proteomes" id="UP000030655">
    <property type="component" value="Unassembled WGS sequence"/>
</dbReference>
<dbReference type="GO" id="GO:0005634">
    <property type="term" value="C:nucleus"/>
    <property type="evidence" value="ECO:0007669"/>
    <property type="project" value="UniProtKB-SubCell"/>
</dbReference>
<dbReference type="PANTHER" id="PTHR12746">
    <property type="entry name" value="NONSENSE-MEDIATED MRNA DECAY PROTEIN 3"/>
    <property type="match status" value="1"/>
</dbReference>
<comment type="similarity">
    <text evidence="1">Belongs to the NMD3 family.</text>
</comment>
<reference evidence="4" key="1">
    <citation type="submission" date="2013-02" db="EMBL/GenBank/DDBJ databases">
        <authorList>
            <consortium name="The Broad Institute Genome Sequencing Platform"/>
            <person name="Cuomo C."/>
            <person name="Becnel J."/>
            <person name="Sanscrainte N."/>
            <person name="Walker B."/>
            <person name="Young S.K."/>
            <person name="Zeng Q."/>
            <person name="Gargeya S."/>
            <person name="Fitzgerald M."/>
            <person name="Haas B."/>
            <person name="Abouelleil A."/>
            <person name="Alvarado L."/>
            <person name="Arachchi H.M."/>
            <person name="Berlin A.M."/>
            <person name="Chapman S.B."/>
            <person name="Dewar J."/>
            <person name="Goldberg J."/>
            <person name="Griggs A."/>
            <person name="Gujja S."/>
            <person name="Hansen M."/>
            <person name="Howarth C."/>
            <person name="Imamovic A."/>
            <person name="Larimer J."/>
            <person name="McCowan C."/>
            <person name="Murphy C."/>
            <person name="Neiman D."/>
            <person name="Pearson M."/>
            <person name="Priest M."/>
            <person name="Roberts A."/>
            <person name="Saif S."/>
            <person name="Shea T."/>
            <person name="Sisk P."/>
            <person name="Sykes S."/>
            <person name="Wortman J."/>
            <person name="Nusbaum C."/>
            <person name="Birren B."/>
        </authorList>
    </citation>
    <scope>NUCLEOTIDE SEQUENCE [LARGE SCALE GENOMIC DNA]</scope>
    <source>
        <strain evidence="4">PRA339</strain>
    </source>
</reference>
<keyword evidence="1" id="KW-0963">Cytoplasm</keyword>
<dbReference type="InterPro" id="IPR007064">
    <property type="entry name" value="Nmd3_N"/>
</dbReference>
<evidence type="ECO:0000256" key="1">
    <source>
        <dbReference type="RuleBase" id="RU364108"/>
    </source>
</evidence>
<sequence length="387" mass="44688">MIICCKCGTLTPPSILNMCKFCSAMQTDITFAIKKHCSVKYCKKCDRYLSPPKAWISYKNQNEFISYLIKLNTTLSNLNIVKVDLSVDKENFKRMKMFISFINKNYLNSEVVNENTLEITYKINYTQCRDCFKMEDNQYWQSIVQVRQKNKYKQTFADLESLLHDSNLTLGTIKQCKNGLDFQLSNLNDALKLINFLKSNIICKIDTSNKLIAKDTKSNLTYFKNSFSVELCPINKDDLVEITNEMAKSLGVNQRLIVIKVRTELSLLDPTTGKIVKINNANFWKNYDKFEIICSSKDLKEFDVFEIVNCDSNHSHQYQISDVFVNNGYKSIHCKTHLTNTIKEGEVVLGYDLSTMNLENNAGFNTFIIKKKVSNEENILNLESLEI</sequence>
<dbReference type="InterPro" id="IPR039768">
    <property type="entry name" value="Nmd3"/>
</dbReference>
<dbReference type="GO" id="GO:0000055">
    <property type="term" value="P:ribosomal large subunit export from nucleus"/>
    <property type="evidence" value="ECO:0007669"/>
    <property type="project" value="TreeGrafter"/>
</dbReference>
<dbReference type="STRING" id="1288291.A0A059F4X0"/>
<dbReference type="Pfam" id="PF04981">
    <property type="entry name" value="NMD3"/>
    <property type="match status" value="1"/>
</dbReference>
<keyword evidence="4" id="KW-1185">Reference proteome</keyword>
<dbReference type="GO" id="GO:0015031">
    <property type="term" value="P:protein transport"/>
    <property type="evidence" value="ECO:0007669"/>
    <property type="project" value="UniProtKB-KW"/>
</dbReference>
<reference evidence="3 4" key="2">
    <citation type="submission" date="2014-03" db="EMBL/GenBank/DDBJ databases">
        <title>The Genome Sequence of Anncaliia algerae insect isolate PRA339.</title>
        <authorList>
            <consortium name="The Broad Institute Genome Sequencing Platform"/>
            <consortium name="The Broad Institute Genome Sequencing Center for Infectious Disease"/>
            <person name="Cuomo C."/>
            <person name="Becnel J."/>
            <person name="Sanscrainte N."/>
            <person name="Walker B."/>
            <person name="Young S.K."/>
            <person name="Zeng Q."/>
            <person name="Gargeya S."/>
            <person name="Fitzgerald M."/>
            <person name="Haas B."/>
            <person name="Abouelleil A."/>
            <person name="Alvarado L."/>
            <person name="Arachchi H.M."/>
            <person name="Berlin A.M."/>
            <person name="Chapman S.B."/>
            <person name="Dewar J."/>
            <person name="Goldberg J."/>
            <person name="Griggs A."/>
            <person name="Gujja S."/>
            <person name="Hansen M."/>
            <person name="Howarth C."/>
            <person name="Imamovic A."/>
            <person name="Larimer J."/>
            <person name="McCowan C."/>
            <person name="Murphy C."/>
            <person name="Neiman D."/>
            <person name="Pearson M."/>
            <person name="Priest M."/>
            <person name="Roberts A."/>
            <person name="Saif S."/>
            <person name="Shea T."/>
            <person name="Sisk P."/>
            <person name="Sykes S."/>
            <person name="Wortman J."/>
            <person name="Nusbaum C."/>
            <person name="Birren B."/>
        </authorList>
    </citation>
    <scope>NUCLEOTIDE SEQUENCE [LARGE SCALE GENOMIC DNA]</scope>
    <source>
        <strain evidence="3 4">PRA339</strain>
    </source>
</reference>
<dbReference type="EMBL" id="KK365131">
    <property type="protein sequence ID" value="KCZ82338.1"/>
    <property type="molecule type" value="Genomic_DNA"/>
</dbReference>
<feature type="domain" description="Nmd3 N-terminal" evidence="2">
    <location>
        <begin position="4"/>
        <end position="231"/>
    </location>
</feature>
<dbReference type="AlphaFoldDB" id="A0A059F4X0"/>
<dbReference type="VEuPathDB" id="MicrosporidiaDB:H312_00361"/>
<evidence type="ECO:0000313" key="3">
    <source>
        <dbReference type="EMBL" id="KCZ82338.1"/>
    </source>
</evidence>
<dbReference type="GO" id="GO:0005737">
    <property type="term" value="C:cytoplasm"/>
    <property type="evidence" value="ECO:0007669"/>
    <property type="project" value="UniProtKB-SubCell"/>
</dbReference>
<dbReference type="OrthoDB" id="203821at2759"/>
<accession>A0A059F4X0</accession>
<dbReference type="HOGENOM" id="CLU_027444_4_1_1"/>
<dbReference type="PANTHER" id="PTHR12746:SF2">
    <property type="entry name" value="60S RIBOSOMAL EXPORT PROTEIN NMD3"/>
    <property type="match status" value="1"/>
</dbReference>
<keyword evidence="1" id="KW-0653">Protein transport</keyword>
<protein>
    <recommendedName>
        <fullName evidence="1">60S ribosomal export protein NMD3</fullName>
    </recommendedName>
</protein>
<keyword evidence="1" id="KW-0539">Nucleus</keyword>
<dbReference type="GO" id="GO:0043023">
    <property type="term" value="F:ribosomal large subunit binding"/>
    <property type="evidence" value="ECO:0007669"/>
    <property type="project" value="InterPro"/>
</dbReference>
<name>A0A059F4X0_9MICR</name>
<comment type="subcellular location">
    <subcellularLocation>
        <location evidence="1">Cytoplasm</location>
    </subcellularLocation>
    <subcellularLocation>
        <location evidence="1">Nucleus</location>
    </subcellularLocation>
</comment>
<evidence type="ECO:0000259" key="2">
    <source>
        <dbReference type="Pfam" id="PF04981"/>
    </source>
</evidence>
<gene>
    <name evidence="3" type="ORF">H312_00361</name>
</gene>
<keyword evidence="1" id="KW-0813">Transport</keyword>
<organism evidence="3 4">
    <name type="scientific">Anncaliia algerae PRA339</name>
    <dbReference type="NCBI Taxonomy" id="1288291"/>
    <lineage>
        <taxon>Eukaryota</taxon>
        <taxon>Fungi</taxon>
        <taxon>Fungi incertae sedis</taxon>
        <taxon>Microsporidia</taxon>
        <taxon>Tubulinosematoidea</taxon>
        <taxon>Tubulinosematidae</taxon>
        <taxon>Anncaliia</taxon>
    </lineage>
</organism>